<dbReference type="Pfam" id="PF00512">
    <property type="entry name" value="HisKA"/>
    <property type="match status" value="1"/>
</dbReference>
<dbReference type="Gene3D" id="1.10.287.130">
    <property type="match status" value="1"/>
</dbReference>
<keyword evidence="8" id="KW-1185">Reference proteome</keyword>
<evidence type="ECO:0000259" key="6">
    <source>
        <dbReference type="Pfam" id="PF00512"/>
    </source>
</evidence>
<reference evidence="7 8" key="1">
    <citation type="submission" date="2018-03" db="EMBL/GenBank/DDBJ databases">
        <title>Genomic Encyclopedia of Archaeal and Bacterial Type Strains, Phase II (KMG-II): from individual species to whole genera.</title>
        <authorList>
            <person name="Goeker M."/>
        </authorList>
    </citation>
    <scope>NUCLEOTIDE SEQUENCE [LARGE SCALE GENOMIC DNA]</scope>
    <source>
        <strain evidence="7 8">DSM 100346</strain>
    </source>
</reference>
<keyword evidence="5" id="KW-0472">Membrane</keyword>
<comment type="catalytic activity">
    <reaction evidence="1">
        <text>ATP + protein L-histidine = ADP + protein N-phospho-L-histidine.</text>
        <dbReference type="EC" id="2.7.13.3"/>
    </reaction>
</comment>
<evidence type="ECO:0000256" key="2">
    <source>
        <dbReference type="ARBA" id="ARBA00012438"/>
    </source>
</evidence>
<evidence type="ECO:0000313" key="7">
    <source>
        <dbReference type="EMBL" id="PWJ55953.1"/>
    </source>
</evidence>
<feature type="transmembrane region" description="Helical" evidence="5">
    <location>
        <begin position="183"/>
        <end position="203"/>
    </location>
</feature>
<feature type="transmembrane region" description="Helical" evidence="5">
    <location>
        <begin position="7"/>
        <end position="27"/>
    </location>
</feature>
<comment type="caution">
    <text evidence="7">The sequence shown here is derived from an EMBL/GenBank/DDBJ whole genome shotgun (WGS) entry which is preliminary data.</text>
</comment>
<evidence type="ECO:0000256" key="3">
    <source>
        <dbReference type="ARBA" id="ARBA00022679"/>
    </source>
</evidence>
<evidence type="ECO:0000256" key="5">
    <source>
        <dbReference type="SAM" id="Phobius"/>
    </source>
</evidence>
<dbReference type="AlphaFoldDB" id="A0A316ADX4"/>
<evidence type="ECO:0000256" key="4">
    <source>
        <dbReference type="ARBA" id="ARBA00022777"/>
    </source>
</evidence>
<keyword evidence="5" id="KW-0812">Transmembrane</keyword>
<dbReference type="EC" id="2.7.13.3" evidence="2"/>
<dbReference type="GO" id="GO:0000155">
    <property type="term" value="F:phosphorelay sensor kinase activity"/>
    <property type="evidence" value="ECO:0007669"/>
    <property type="project" value="InterPro"/>
</dbReference>
<dbReference type="PANTHER" id="PTHR43047">
    <property type="entry name" value="TWO-COMPONENT HISTIDINE PROTEIN KINASE"/>
    <property type="match status" value="1"/>
</dbReference>
<gene>
    <name evidence="7" type="ORF">CLV98_11247</name>
</gene>
<organism evidence="7 8">
    <name type="scientific">Dyadobacter jejuensis</name>
    <dbReference type="NCBI Taxonomy" id="1082580"/>
    <lineage>
        <taxon>Bacteria</taxon>
        <taxon>Pseudomonadati</taxon>
        <taxon>Bacteroidota</taxon>
        <taxon>Cytophagia</taxon>
        <taxon>Cytophagales</taxon>
        <taxon>Spirosomataceae</taxon>
        <taxon>Dyadobacter</taxon>
    </lineage>
</organism>
<name>A0A316ADX4_9BACT</name>
<keyword evidence="5" id="KW-1133">Transmembrane helix</keyword>
<proteinExistence type="predicted"/>
<dbReference type="InterPro" id="IPR003661">
    <property type="entry name" value="HisK_dim/P_dom"/>
</dbReference>
<protein>
    <recommendedName>
        <fullName evidence="2">histidine kinase</fullName>
        <ecNumber evidence="2">2.7.13.3</ecNumber>
    </recommendedName>
</protein>
<evidence type="ECO:0000313" key="8">
    <source>
        <dbReference type="Proteomes" id="UP000245880"/>
    </source>
</evidence>
<feature type="domain" description="Signal transduction histidine kinase dimerisation/phosphoacceptor" evidence="6">
    <location>
        <begin position="230"/>
        <end position="250"/>
    </location>
</feature>
<dbReference type="CDD" id="cd00082">
    <property type="entry name" value="HisKA"/>
    <property type="match status" value="1"/>
</dbReference>
<dbReference type="EMBL" id="QGDT01000012">
    <property type="protein sequence ID" value="PWJ55953.1"/>
    <property type="molecule type" value="Genomic_DNA"/>
</dbReference>
<dbReference type="SUPFAM" id="SSF47384">
    <property type="entry name" value="Homodimeric domain of signal transducing histidine kinase"/>
    <property type="match status" value="1"/>
</dbReference>
<sequence>MRIRSLLYYISAGFVLGTLAMVLVYYGNRRNVLQLIHGNESVLREYRLSNQLMKLEKELILLDNTLKNGPISSDSKLRPEVLNSLEKIKSTTQRIVTADSISLPAKYKSELEGLVEQKIQNTEGLLGAFTLPQKAASSGAADRGPALSEKIRSLVYRIDRSDRIALAHTIKQSDRQGQLVLQWNLYIIAIALILFTLVFLIIVGRMKRQSELILQLNRSEKKLKEAAWVKENFLANMSHEIRTPLNAILG</sequence>
<keyword evidence="4" id="KW-0418">Kinase</keyword>
<accession>A0A316ADX4</accession>
<dbReference type="InterPro" id="IPR036097">
    <property type="entry name" value="HisK_dim/P_sf"/>
</dbReference>
<keyword evidence="3" id="KW-0808">Transferase</keyword>
<dbReference type="Proteomes" id="UP000245880">
    <property type="component" value="Unassembled WGS sequence"/>
</dbReference>
<evidence type="ECO:0000256" key="1">
    <source>
        <dbReference type="ARBA" id="ARBA00000085"/>
    </source>
</evidence>